<feature type="compositionally biased region" description="Acidic residues" evidence="4">
    <location>
        <begin position="597"/>
        <end position="608"/>
    </location>
</feature>
<dbReference type="SUPFAM" id="SSF48403">
    <property type="entry name" value="Ankyrin repeat"/>
    <property type="match status" value="2"/>
</dbReference>
<gene>
    <name evidence="5" type="ORF">AMSG_09310</name>
</gene>
<feature type="region of interest" description="Disordered" evidence="4">
    <location>
        <begin position="560"/>
        <end position="626"/>
    </location>
</feature>
<organism evidence="5 6">
    <name type="scientific">Thecamonas trahens ATCC 50062</name>
    <dbReference type="NCBI Taxonomy" id="461836"/>
    <lineage>
        <taxon>Eukaryota</taxon>
        <taxon>Apusozoa</taxon>
        <taxon>Apusomonadida</taxon>
        <taxon>Apusomonadidae</taxon>
        <taxon>Thecamonas</taxon>
    </lineage>
</organism>
<feature type="repeat" description="ANK" evidence="3">
    <location>
        <begin position="385"/>
        <end position="417"/>
    </location>
</feature>
<dbReference type="OrthoDB" id="10258888at2759"/>
<dbReference type="PROSITE" id="PS50096">
    <property type="entry name" value="IQ"/>
    <property type="match status" value="1"/>
</dbReference>
<evidence type="ECO:0000313" key="6">
    <source>
        <dbReference type="Proteomes" id="UP000054408"/>
    </source>
</evidence>
<accession>A0A0L0DP72</accession>
<dbReference type="RefSeq" id="XP_013754692.1">
    <property type="nucleotide sequence ID" value="XM_013899238.1"/>
</dbReference>
<feature type="repeat" description="ANK" evidence="3">
    <location>
        <begin position="319"/>
        <end position="351"/>
    </location>
</feature>
<evidence type="ECO:0000256" key="2">
    <source>
        <dbReference type="ARBA" id="ARBA00023043"/>
    </source>
</evidence>
<keyword evidence="6" id="KW-1185">Reference proteome</keyword>
<reference evidence="5 6" key="1">
    <citation type="submission" date="2010-05" db="EMBL/GenBank/DDBJ databases">
        <title>The Genome Sequence of Thecamonas trahens ATCC 50062.</title>
        <authorList>
            <consortium name="The Broad Institute Genome Sequencing Platform"/>
            <person name="Russ C."/>
            <person name="Cuomo C."/>
            <person name="Shea T."/>
            <person name="Young S.K."/>
            <person name="Zeng Q."/>
            <person name="Koehrsen M."/>
            <person name="Haas B."/>
            <person name="Borodovsky M."/>
            <person name="Guigo R."/>
            <person name="Alvarado L."/>
            <person name="Berlin A."/>
            <person name="Bochicchio J."/>
            <person name="Borenstein D."/>
            <person name="Chapman S."/>
            <person name="Chen Z."/>
            <person name="Freedman E."/>
            <person name="Gellesch M."/>
            <person name="Goldberg J."/>
            <person name="Griggs A."/>
            <person name="Gujja S."/>
            <person name="Heilman E."/>
            <person name="Heiman D."/>
            <person name="Hepburn T."/>
            <person name="Howarth C."/>
            <person name="Jen D."/>
            <person name="Larson L."/>
            <person name="Mehta T."/>
            <person name="Park D."/>
            <person name="Pearson M."/>
            <person name="Roberts A."/>
            <person name="Saif S."/>
            <person name="Shenoy N."/>
            <person name="Sisk P."/>
            <person name="Stolte C."/>
            <person name="Sykes S."/>
            <person name="Thomson T."/>
            <person name="Walk T."/>
            <person name="White J."/>
            <person name="Yandava C."/>
            <person name="Burger G."/>
            <person name="Gray M.W."/>
            <person name="Holland P.W.H."/>
            <person name="King N."/>
            <person name="Lang F.B.F."/>
            <person name="Roger A.J."/>
            <person name="Ruiz-Trillo I."/>
            <person name="Lander E."/>
            <person name="Nusbaum C."/>
        </authorList>
    </citation>
    <scope>NUCLEOTIDE SEQUENCE [LARGE SCALE GENOMIC DNA]</scope>
    <source>
        <strain evidence="5 6">ATCC 50062</strain>
    </source>
</reference>
<dbReference type="Pfam" id="PF12796">
    <property type="entry name" value="Ank_2"/>
    <property type="match status" value="3"/>
</dbReference>
<feature type="repeat" description="ANK" evidence="3">
    <location>
        <begin position="253"/>
        <end position="285"/>
    </location>
</feature>
<dbReference type="PANTHER" id="PTHR24123:SF33">
    <property type="entry name" value="PROTEIN HOS4"/>
    <property type="match status" value="1"/>
</dbReference>
<dbReference type="InterPro" id="IPR051165">
    <property type="entry name" value="Multifunctional_ANK_Repeat"/>
</dbReference>
<evidence type="ECO:0000256" key="1">
    <source>
        <dbReference type="ARBA" id="ARBA00022737"/>
    </source>
</evidence>
<dbReference type="GeneID" id="25567799"/>
<dbReference type="STRING" id="461836.A0A0L0DP72"/>
<feature type="repeat" description="ANK" evidence="3">
    <location>
        <begin position="120"/>
        <end position="152"/>
    </location>
</feature>
<feature type="repeat" description="ANK" evidence="3">
    <location>
        <begin position="87"/>
        <end position="119"/>
    </location>
</feature>
<dbReference type="Pfam" id="PF00023">
    <property type="entry name" value="Ank"/>
    <property type="match status" value="3"/>
</dbReference>
<proteinExistence type="predicted"/>
<feature type="repeat" description="ANK" evidence="3">
    <location>
        <begin position="352"/>
        <end position="384"/>
    </location>
</feature>
<dbReference type="PRINTS" id="PR01415">
    <property type="entry name" value="ANKYRIN"/>
</dbReference>
<dbReference type="PROSITE" id="PS50088">
    <property type="entry name" value="ANK_REPEAT"/>
    <property type="match status" value="9"/>
</dbReference>
<dbReference type="EMBL" id="GL349479">
    <property type="protein sequence ID" value="KNC53223.1"/>
    <property type="molecule type" value="Genomic_DNA"/>
</dbReference>
<evidence type="ECO:0000313" key="5">
    <source>
        <dbReference type="EMBL" id="KNC53223.1"/>
    </source>
</evidence>
<dbReference type="SMART" id="SM00248">
    <property type="entry name" value="ANK"/>
    <property type="match status" value="13"/>
</dbReference>
<dbReference type="Gene3D" id="1.25.40.20">
    <property type="entry name" value="Ankyrin repeat-containing domain"/>
    <property type="match status" value="3"/>
</dbReference>
<dbReference type="eggNOG" id="KOG4177">
    <property type="taxonomic scope" value="Eukaryota"/>
</dbReference>
<name>A0A0L0DP72_THETB</name>
<dbReference type="InterPro" id="IPR036770">
    <property type="entry name" value="Ankyrin_rpt-contain_sf"/>
</dbReference>
<evidence type="ECO:0000256" key="3">
    <source>
        <dbReference type="PROSITE-ProRule" id="PRU00023"/>
    </source>
</evidence>
<feature type="compositionally biased region" description="Low complexity" evidence="4">
    <location>
        <begin position="564"/>
        <end position="575"/>
    </location>
</feature>
<protein>
    <submittedName>
        <fullName evidence="5">Uncharacterized protein</fullName>
    </submittedName>
</protein>
<dbReference type="PROSITE" id="PS50297">
    <property type="entry name" value="ANK_REP_REGION"/>
    <property type="match status" value="9"/>
</dbReference>
<dbReference type="InterPro" id="IPR002110">
    <property type="entry name" value="Ankyrin_rpt"/>
</dbReference>
<feature type="repeat" description="ANK" evidence="3">
    <location>
        <begin position="286"/>
        <end position="318"/>
    </location>
</feature>
<keyword evidence="1" id="KW-0677">Repeat</keyword>
<keyword evidence="2 3" id="KW-0040">ANK repeat</keyword>
<sequence length="2974" mass="309074">MSGTNEEVLVKQLRRVVRKLLTVKLFQKGTHFLQLGVHVDINERPEGGDGQESSALDLAWAAFAGNLDDITELVTEASVDINGRDARGRTPLHWACVQSKPEVLQWMLEAGAEFEVADTVDFTPLMLASMHGNVDAVKLLLAAGTDPTRTDQEGFSALHWATSQAHSDIIPLLIAAGADVNERDSKNRTSLMIAAGSGKVRTMMRLLEADADPAMVDAEGHTALHWAVGNNHSALVEKLARKFPDIVNVANDQGNTPLHFAAYEGYLACVSVLVKAGANPAKANVEQCTPLHWAAATGRTRICEILCSANASINAVDVDGRTALQEAALNEHYPTCKILLDGGADPNVADPQGRTVLHFMGASGDVRTIKLFVASGADVDARDAGGGTALHCAAFAGQLDAMKRLVAAKAETNVADAGKRTPLHWAAYRGSEKAVALLLLRGSAKVNPLDDQFKTPLDYCLSEDSEGTAELATKMRNQGARTGSEIATLAAVTIQAAWRGHATRTHLAATAATADSASVSASASADLDASDASMELRSSAAAAFQSAAALSICDASGPLSDVGSASQATSQAASSDDVLPEPASEGAPTAEHSLSDTDSDAADGDAADSDTGTESLREPQTEPATDDELVAAYDDFLAAVVSTDPKQSVEELLEFDGVATVVEALRARGKSAAADALLSTSSISELEAAMLAAVEPLVQPQLTPDAFASAPSARRRELARVLASKLASAGYADAAGALAEQIGEDDTDGESPELEVAFEAGLLALDGAVPAAQELDVRFFRAAGRLRKPTAEAAASDAAALAESGRGIVARLALAGECEGAADLRATLDVIETTKDALTELDDSASSDGLAALLATLRGQVNEAVDIVDAFGGVYYRNNLSAPDAAGRVFPRVAARLALATPDELHDAPLDARLRRAVRVAQDELAGEADDLVEQLDDALADVDMAYAHILSGESPSESEGDLHDALGRLVAAMEDAEACIGKPSDTEAAPESTSELLCALLADRTTSPEAVLTLRDAVLGLASSLSPQSDAASALRATMTRLLAAADAAAESGVPFVENAAAQLVELHRLSHVAAAEREMTLGLPPQEVRARYFGLSPSNGASTDALVGALIGQLDNLARVSGNDAAREVGSVLEGAVRELAQAEKSGNVEARAKAKTRLDAKMMQAAMVCADDVPRVEAMSTEKLLSSLTNARALMAGQWSIDQVTEASAQVRNTVAIVSALVESQAQGRTEFERLAELESSTSRLDAAVDALSHSAPEDVPHAVNMTALALDAVQDQVQAAFMALSGGPLPPDRALSVFLRGSGDGGAPADALHAALSLADAMSSSRADARTGSQRIRRALAMVAAGHHEGHSELAVAVREGALTMRAGAMDAPVVSGVASRLTATLTSSSSSIQDRARASSTLVAALASLEHHLEASATSGFSTGDASAAHCAVREAGVLLASTAVRNPVSDSVVAQVDAAVASALTALGDLPHGMPLGEAYATIEYGTGRLFVAGGQMSHVPASGEVVGSIESAVRSVMQALSTSDAGAASAVRRELAVALRMFSAAASPGSGKSEAEMVLETLEQLEHSVVKAVTGLHMQRWPGDTSMSAEELMALLSRALCVMHAQSQLGPKGSGKHAWTDPDVVVGMRLGVRLLARSMEESGLRPDSVLKAMRKINAALGALVAGGGSLSGRESRVWREFRHLRAALLRALFEARPGRRVGEPEGSSAELSALPAMWEQVRAGAATVPSLVSVSLDGLATKVVLLLEGFLSARDADSLLVSPLDDALAQFQTEYGMVVLRAVPDVQPRPRVDAALGHLSQLVHMALDKLVAAPLPLHAVEEVWHTGSGNRGSAASLQEAEAIMETLGPFSAGSSAAELNEAYAALREAPSSEDAINVFDAAVADRMAAVRLLSVSQLEAGYAAGREALEAADGPLEYVMGEKLKRAVQGMAMRLADAAPRQGDDFADALCGLEAAEAALEGSLQTGGARTEVDAALRALDGAFVQAVAVFSPFGHVSSSSSSLWHMQDRMEAMSALAVSGELGANPKHAGVAADEAEELSVQLGKLLPETDVGRALAAELQAQSELVASALRLGSLAPSEMRSAVGGLDASVHRAVSLLRSDGASATSAEALAFEVSAACSQVQGALAAAGDAETTSSDTAGLLEAVESGLEEVARVVDALESEGAGGSGELSAQVVRVRAAARDADGGELVARVEAAGWREVRGAVEAAVGEIGRRLDAARVEEIGSQLESIVAEAVSRTERVVEAEWRGMDVVEAQVRSLSESCQALTAFAETHAPREAAEDTAAAVAALRQAVSEVSASVAAGAAQPGQPSRPGVKGMQRPEQAKVFLALSEVREATRSVRNEMVASDRSESTLLDALLRCTRLEQDALDAVACESEEAGVAVGAYATALECVANSGAVSSAASAALLETASTLRSGVAGDGDAAEAQSRVAAALEHAGAVVARTVGAAVVARQMAGAVARVKAAKHQVAAEMNAGGQRRPLSLERLLRAADRTNEALTAVSVAAATEVAASSAALDASERVSMIDDGALRKARTRLAAATAAAQLAAGSHALPSSKKVQAVASQLGQAQRAVLALLDSQLKSASEDVALSSIEAQAEMCEQGALSGLSASNLHQATACASGLSGCVAELVARLQALEVPMAPATADKIAGKKVELVQSAHELADATRSLESIARETPSESSGQEHKHKVVVASKRLSNAVTHAMTLSHEALVGLRARESARAQARAAARKRARAARQAFFAARLAHYAALSPSPVASRDGESGKTKRQSRVGASPRTRRLRYVRAKASPGAERLSPRAPALSRARMVAKARALRAREKRWVGVGSSSSPRAGARVYEEVRSERLPRTVYRDGMGVTGYGLTEEERLETVDDAEMRARVRAGREAERAARRELTRSMRSKLSDGRRRAREAHESEARANREAIKREEERLRAKAKAAREEELERKRKKIWQRRMAARKKELGS</sequence>
<feature type="repeat" description="ANK" evidence="3">
    <location>
        <begin position="153"/>
        <end position="185"/>
    </location>
</feature>
<evidence type="ECO:0000256" key="4">
    <source>
        <dbReference type="SAM" id="MobiDB-lite"/>
    </source>
</evidence>
<feature type="repeat" description="ANK" evidence="3">
    <location>
        <begin position="418"/>
        <end position="451"/>
    </location>
</feature>
<feature type="region of interest" description="Disordered" evidence="4">
    <location>
        <begin position="2892"/>
        <end position="2959"/>
    </location>
</feature>
<dbReference type="PANTHER" id="PTHR24123">
    <property type="entry name" value="ANKYRIN REPEAT-CONTAINING"/>
    <property type="match status" value="1"/>
</dbReference>
<feature type="compositionally biased region" description="Basic and acidic residues" evidence="4">
    <location>
        <begin position="2892"/>
        <end position="2955"/>
    </location>
</feature>
<dbReference type="Proteomes" id="UP000054408">
    <property type="component" value="Unassembled WGS sequence"/>
</dbReference>
<feature type="region of interest" description="Disordered" evidence="4">
    <location>
        <begin position="2765"/>
        <end position="2789"/>
    </location>
</feature>